<dbReference type="InterPro" id="IPR057511">
    <property type="entry name" value="WH_GDS1"/>
</dbReference>
<dbReference type="Gene3D" id="3.10.260.10">
    <property type="entry name" value="Transcription regulator HTH, APSES-type DNA-binding domain"/>
    <property type="match status" value="1"/>
</dbReference>
<name>A0AAD7TRY5_9APHY</name>
<sequence length="1141" mass="125020">MTGWSGPPREGDKRSRWIHGRGHEGPLTRRDGRKGFIPVIIVLEAQRVSFRRAATQRGDGKWDALFAATRWATDSHQASGEPGGPEREVTARNNKVVTANGSQKRVLFLSLNFLPPHHHAPPPPLPPPLLLIPLPFRPIAGRPSLPPYLNGPHPFLMFTPILPAPTKHASGQHQYGTRTRSNSVIKPSARLRQSPDAPQAQRRIKPLVARKTRESSVAGPSSCPSSGPSDVSPFPPPHVVLHPEDASNKVFLALGRALMSISNRATTVKDLAELAMQHGLMCQNVSAAGQAITTFIRNHYTRCEQQDDQPLLLKHHMSGTIYDDDLVPALHSRSGGAHCTNNGDSQSRLTNFRRGTQVWYLSKAAGAPCPFATAGIRICDYSEDGKVGTVPNPGRERKRERDRLRKAAQACGQKRKRLPRSCADKEPLTSDSSDAEDERPPKVKLTLRLRPCLTPTAGESSACSVRSFSRSPSPQTNGDVDIDDSEDESESDSMSVQDDESSNVHCFSPFAQDLAAQKFSLPDDLPPLGYPRPSDPYQRSASIPYSEVSGSPPPDSEAEDDDYHITMTDSRRLYARSSISTDDEDSAWDGDFFADLDADAETQWDSPGPRSPSVQIEDEVVVKQEPTDVRGLLDAWENLESRATDLKVIDVVAQAAAAEREFEEQAGSDDLLKWTWPGMQSGNTEHIKQEEFEPDLLLFDTEFSPPNDATSPLIPYDPYDSPVEECPHRLDSGLSYEPQWRDVEILGPDSVKPRDLEDGVWHEYRARPSTPEEQARPFSSEPFTSAATSLPTSPRVPRIPLPPLDVKSADVGVGLTQGRHPSITSPSLIASLTSLTLRTPSSSAHTPASQPSTAKMPNASPNEDIASEADLFVVHTIDPLDPAISATQFEGVPVYQMDMGTSTFLRRIDTDFVNITPIAQYLRTQCPLVSDAVIISSGSPRICGSWVPLGTAQSMAEDALNLRTFLSEDLQTLFPASIHLLCSGVGSKAPCPGFGHQFKSASDARRRSMASHRLELPPREFEASWEDHLSTHPPFILATSAIDGHRSIPEEEPPVVEALSPTEEEMFHVLCADPEWDSVNPTMDGRVPDTDETDVAPSRPTDTLEGVQERPLRRSKRVAASAVATRSRTRSSKRGSRTSLS</sequence>
<feature type="region of interest" description="Disordered" evidence="1">
    <location>
        <begin position="167"/>
        <end position="240"/>
    </location>
</feature>
<dbReference type="SUPFAM" id="SSF54616">
    <property type="entry name" value="DNA-binding domain of Mlu1-box binding protein MBP1"/>
    <property type="match status" value="1"/>
</dbReference>
<dbReference type="EMBL" id="JAPEVG010000160">
    <property type="protein sequence ID" value="KAJ8475412.1"/>
    <property type="molecule type" value="Genomic_DNA"/>
</dbReference>
<feature type="compositionally biased region" description="Acidic residues" evidence="1">
    <location>
        <begin position="581"/>
        <end position="602"/>
    </location>
</feature>
<feature type="compositionally biased region" description="Basic and acidic residues" evidence="1">
    <location>
        <begin position="9"/>
        <end position="30"/>
    </location>
</feature>
<dbReference type="AlphaFoldDB" id="A0AAD7TRY5"/>
<feature type="compositionally biased region" description="Polar residues" evidence="1">
    <location>
        <begin position="169"/>
        <end position="185"/>
    </location>
</feature>
<evidence type="ECO:0000259" key="2">
    <source>
        <dbReference type="Pfam" id="PF25318"/>
    </source>
</evidence>
<feature type="region of interest" description="Disordered" evidence="1">
    <location>
        <begin position="1074"/>
        <end position="1141"/>
    </location>
</feature>
<evidence type="ECO:0000313" key="4">
    <source>
        <dbReference type="Proteomes" id="UP001215151"/>
    </source>
</evidence>
<reference evidence="3" key="1">
    <citation type="submission" date="2022-11" db="EMBL/GenBank/DDBJ databases">
        <title>Genome Sequence of Cubamyces cubensis.</title>
        <authorList>
            <person name="Buettner E."/>
        </authorList>
    </citation>
    <scope>NUCLEOTIDE SEQUENCE</scope>
    <source>
        <strain evidence="3">MPL-01</strain>
    </source>
</reference>
<feature type="compositionally biased region" description="Acidic residues" evidence="1">
    <location>
        <begin position="480"/>
        <end position="501"/>
    </location>
</feature>
<organism evidence="3 4">
    <name type="scientific">Trametes cubensis</name>
    <dbReference type="NCBI Taxonomy" id="1111947"/>
    <lineage>
        <taxon>Eukaryota</taxon>
        <taxon>Fungi</taxon>
        <taxon>Dikarya</taxon>
        <taxon>Basidiomycota</taxon>
        <taxon>Agaricomycotina</taxon>
        <taxon>Agaricomycetes</taxon>
        <taxon>Polyporales</taxon>
        <taxon>Polyporaceae</taxon>
        <taxon>Trametes</taxon>
    </lineage>
</organism>
<comment type="caution">
    <text evidence="3">The sequence shown here is derived from an EMBL/GenBank/DDBJ whole genome shotgun (WGS) entry which is preliminary data.</text>
</comment>
<feature type="compositionally biased region" description="Basic and acidic residues" evidence="1">
    <location>
        <begin position="394"/>
        <end position="405"/>
    </location>
</feature>
<feature type="compositionally biased region" description="Basic residues" evidence="1">
    <location>
        <begin position="1127"/>
        <end position="1141"/>
    </location>
</feature>
<feature type="domain" description="GDS1 winged helix" evidence="2">
    <location>
        <begin position="242"/>
        <end position="315"/>
    </location>
</feature>
<protein>
    <recommendedName>
        <fullName evidence="2">GDS1 winged helix domain-containing protein</fullName>
    </recommendedName>
</protein>
<dbReference type="GO" id="GO:0003677">
    <property type="term" value="F:DNA binding"/>
    <property type="evidence" value="ECO:0007669"/>
    <property type="project" value="InterPro"/>
</dbReference>
<feature type="compositionally biased region" description="Polar residues" evidence="1">
    <location>
        <begin position="781"/>
        <end position="792"/>
    </location>
</feature>
<feature type="compositionally biased region" description="Low complexity" evidence="1">
    <location>
        <begin position="215"/>
        <end position="232"/>
    </location>
</feature>
<feature type="compositionally biased region" description="Pro residues" evidence="1">
    <location>
        <begin position="524"/>
        <end position="534"/>
    </location>
</feature>
<proteinExistence type="predicted"/>
<evidence type="ECO:0000256" key="1">
    <source>
        <dbReference type="SAM" id="MobiDB-lite"/>
    </source>
</evidence>
<feature type="region of interest" description="Disordered" evidence="1">
    <location>
        <begin position="765"/>
        <end position="803"/>
    </location>
</feature>
<dbReference type="Pfam" id="PF25318">
    <property type="entry name" value="WHD_GDS1"/>
    <property type="match status" value="1"/>
</dbReference>
<feature type="region of interest" description="Disordered" evidence="1">
    <location>
        <begin position="1"/>
        <end position="30"/>
    </location>
</feature>
<feature type="region of interest" description="Disordered" evidence="1">
    <location>
        <begin position="839"/>
        <end position="862"/>
    </location>
</feature>
<feature type="compositionally biased region" description="Polar residues" evidence="1">
    <location>
        <begin position="844"/>
        <end position="861"/>
    </location>
</feature>
<dbReference type="Proteomes" id="UP001215151">
    <property type="component" value="Unassembled WGS sequence"/>
</dbReference>
<keyword evidence="4" id="KW-1185">Reference proteome</keyword>
<evidence type="ECO:0000313" key="3">
    <source>
        <dbReference type="EMBL" id="KAJ8475412.1"/>
    </source>
</evidence>
<gene>
    <name evidence="3" type="ORF">ONZ51_g6578</name>
</gene>
<feature type="region of interest" description="Disordered" evidence="1">
    <location>
        <begin position="385"/>
        <end position="615"/>
    </location>
</feature>
<dbReference type="InterPro" id="IPR036887">
    <property type="entry name" value="HTH_APSES_sf"/>
</dbReference>
<accession>A0AAD7TRY5</accession>
<feature type="compositionally biased region" description="Low complexity" evidence="1">
    <location>
        <begin position="446"/>
        <end position="474"/>
    </location>
</feature>